<protein>
    <recommendedName>
        <fullName evidence="1">diguanylate cyclase</fullName>
        <ecNumber evidence="1">2.7.7.65</ecNumber>
    </recommendedName>
</protein>
<keyword evidence="3" id="KW-0472">Membrane</keyword>
<dbReference type="Gene3D" id="3.30.70.270">
    <property type="match status" value="1"/>
</dbReference>
<feature type="transmembrane region" description="Helical" evidence="3">
    <location>
        <begin position="142"/>
        <end position="166"/>
    </location>
</feature>
<dbReference type="EMBL" id="JBHSWI010000001">
    <property type="protein sequence ID" value="MFC6644712.1"/>
    <property type="molecule type" value="Genomic_DNA"/>
</dbReference>
<dbReference type="PANTHER" id="PTHR45138:SF9">
    <property type="entry name" value="DIGUANYLATE CYCLASE DGCM-RELATED"/>
    <property type="match status" value="1"/>
</dbReference>
<keyword evidence="3" id="KW-0812">Transmembrane</keyword>
<reference evidence="6" key="1">
    <citation type="journal article" date="2019" name="Int. J. Syst. Evol. Microbiol.">
        <title>The Global Catalogue of Microorganisms (GCM) 10K type strain sequencing project: providing services to taxonomists for standard genome sequencing and annotation.</title>
        <authorList>
            <consortium name="The Broad Institute Genomics Platform"/>
            <consortium name="The Broad Institute Genome Sequencing Center for Infectious Disease"/>
            <person name="Wu L."/>
            <person name="Ma J."/>
        </authorList>
    </citation>
    <scope>NUCLEOTIDE SEQUENCE [LARGE SCALE GENOMIC DNA]</scope>
    <source>
        <strain evidence="6">CGMCC 1.16026</strain>
    </source>
</reference>
<gene>
    <name evidence="5" type="ORF">ACFQBQ_03715</name>
</gene>
<evidence type="ECO:0000256" key="3">
    <source>
        <dbReference type="SAM" id="Phobius"/>
    </source>
</evidence>
<dbReference type="PROSITE" id="PS50887">
    <property type="entry name" value="GGDEF"/>
    <property type="match status" value="1"/>
</dbReference>
<dbReference type="CDD" id="cd01949">
    <property type="entry name" value="GGDEF"/>
    <property type="match status" value="1"/>
</dbReference>
<dbReference type="Pfam" id="PF00990">
    <property type="entry name" value="GGDEF"/>
    <property type="match status" value="1"/>
</dbReference>
<evidence type="ECO:0000313" key="5">
    <source>
        <dbReference type="EMBL" id="MFC6644712.1"/>
    </source>
</evidence>
<organism evidence="5 6">
    <name type="scientific">Granulicella cerasi</name>
    <dbReference type="NCBI Taxonomy" id="741063"/>
    <lineage>
        <taxon>Bacteria</taxon>
        <taxon>Pseudomonadati</taxon>
        <taxon>Acidobacteriota</taxon>
        <taxon>Terriglobia</taxon>
        <taxon>Terriglobales</taxon>
        <taxon>Acidobacteriaceae</taxon>
        <taxon>Granulicella</taxon>
    </lineage>
</organism>
<evidence type="ECO:0000313" key="6">
    <source>
        <dbReference type="Proteomes" id="UP001596391"/>
    </source>
</evidence>
<keyword evidence="3" id="KW-1133">Transmembrane helix</keyword>
<feature type="transmembrane region" description="Helical" evidence="3">
    <location>
        <begin position="172"/>
        <end position="190"/>
    </location>
</feature>
<dbReference type="RefSeq" id="WP_390233945.1">
    <property type="nucleotide sequence ID" value="NZ_JBHSWI010000001.1"/>
</dbReference>
<dbReference type="PANTHER" id="PTHR45138">
    <property type="entry name" value="REGULATORY COMPONENTS OF SENSORY TRANSDUCTION SYSTEM"/>
    <property type="match status" value="1"/>
</dbReference>
<feature type="transmembrane region" description="Helical" evidence="3">
    <location>
        <begin position="47"/>
        <end position="70"/>
    </location>
</feature>
<dbReference type="InterPro" id="IPR043128">
    <property type="entry name" value="Rev_trsase/Diguanyl_cyclase"/>
</dbReference>
<dbReference type="EC" id="2.7.7.65" evidence="1"/>
<name>A0ABW1Z5L9_9BACT</name>
<evidence type="ECO:0000256" key="2">
    <source>
        <dbReference type="ARBA" id="ARBA00034247"/>
    </source>
</evidence>
<comment type="caution">
    <text evidence="5">The sequence shown here is derived from an EMBL/GenBank/DDBJ whole genome shotgun (WGS) entry which is preliminary data.</text>
</comment>
<accession>A0ABW1Z5L9</accession>
<dbReference type="SUPFAM" id="SSF55073">
    <property type="entry name" value="Nucleotide cyclase"/>
    <property type="match status" value="1"/>
</dbReference>
<feature type="domain" description="GGDEF" evidence="4">
    <location>
        <begin position="233"/>
        <end position="363"/>
    </location>
</feature>
<dbReference type="Proteomes" id="UP001596391">
    <property type="component" value="Unassembled WGS sequence"/>
</dbReference>
<evidence type="ECO:0000259" key="4">
    <source>
        <dbReference type="PROSITE" id="PS50887"/>
    </source>
</evidence>
<dbReference type="InterPro" id="IPR000160">
    <property type="entry name" value="GGDEF_dom"/>
</dbReference>
<keyword evidence="6" id="KW-1185">Reference proteome</keyword>
<feature type="transmembrane region" description="Helical" evidence="3">
    <location>
        <begin position="82"/>
        <end position="103"/>
    </location>
</feature>
<evidence type="ECO:0000256" key="1">
    <source>
        <dbReference type="ARBA" id="ARBA00012528"/>
    </source>
</evidence>
<proteinExistence type="predicted"/>
<dbReference type="SMART" id="SM00267">
    <property type="entry name" value="GGDEF"/>
    <property type="match status" value="1"/>
</dbReference>
<dbReference type="InterPro" id="IPR050469">
    <property type="entry name" value="Diguanylate_Cyclase"/>
</dbReference>
<dbReference type="InterPro" id="IPR029787">
    <property type="entry name" value="Nucleotide_cyclase"/>
</dbReference>
<feature type="transmembrane region" description="Helical" evidence="3">
    <location>
        <begin position="109"/>
        <end position="130"/>
    </location>
</feature>
<comment type="catalytic activity">
    <reaction evidence="2">
        <text>2 GTP = 3',3'-c-di-GMP + 2 diphosphate</text>
        <dbReference type="Rhea" id="RHEA:24898"/>
        <dbReference type="ChEBI" id="CHEBI:33019"/>
        <dbReference type="ChEBI" id="CHEBI:37565"/>
        <dbReference type="ChEBI" id="CHEBI:58805"/>
        <dbReference type="EC" id="2.7.7.65"/>
    </reaction>
</comment>
<dbReference type="NCBIfam" id="TIGR00254">
    <property type="entry name" value="GGDEF"/>
    <property type="match status" value="1"/>
</dbReference>
<sequence>MLLVLGLVVLLAHQTSRLSNANASIRWFFAATLFGAAGLELQSFREVWPPFLTIVCGNLFFLIMLALLNKALALYINYERPVVPYFVVLAFIVTGFLAFYTYVHPNLPIRILIASIGMPFFLVPAVILLLRTKIPEVRVPAYIMATIFAAHILNSTVFVVAMVRGAHLTGNIRWVGVVLIAGMCMCFLWMDMVRGHVELSDMAMRDPLTGLLNRRGLEELAPQIIASAARHQRPVSLLTVDINLFKQINDTHGHMIGDAGLLAVAEALEKSIRSRDLAVRVGGDEFMVLLLDCPMAAAEMICQRIHAELASKDLRTHDHKPYDLSVSIGSYTAVPRTESTYADFVHASDMDLYRQKQSRSRLS</sequence>